<organism evidence="2 3">
    <name type="scientific">Guyparkeria halophila</name>
    <dbReference type="NCBI Taxonomy" id="47960"/>
    <lineage>
        <taxon>Bacteria</taxon>
        <taxon>Pseudomonadati</taxon>
        <taxon>Pseudomonadota</taxon>
        <taxon>Gammaproteobacteria</taxon>
        <taxon>Chromatiales</taxon>
        <taxon>Thioalkalibacteraceae</taxon>
        <taxon>Guyparkeria</taxon>
    </lineage>
</organism>
<keyword evidence="1" id="KW-0472">Membrane</keyword>
<proteinExistence type="predicted"/>
<dbReference type="RefSeq" id="WP_322520630.1">
    <property type="nucleotide sequence ID" value="NZ_CP140153.1"/>
</dbReference>
<name>A0ABZ0YV25_9GAMM</name>
<feature type="transmembrane region" description="Helical" evidence="1">
    <location>
        <begin position="112"/>
        <end position="133"/>
    </location>
</feature>
<accession>A0ABZ0YV25</accession>
<feature type="transmembrane region" description="Helical" evidence="1">
    <location>
        <begin position="42"/>
        <end position="61"/>
    </location>
</feature>
<keyword evidence="3" id="KW-1185">Reference proteome</keyword>
<protein>
    <submittedName>
        <fullName evidence="2">Uncharacterized protein</fullName>
    </submittedName>
</protein>
<evidence type="ECO:0000313" key="3">
    <source>
        <dbReference type="Proteomes" id="UP001327459"/>
    </source>
</evidence>
<dbReference type="EMBL" id="CP140153">
    <property type="protein sequence ID" value="WQH15603.1"/>
    <property type="molecule type" value="Genomic_DNA"/>
</dbReference>
<evidence type="ECO:0000313" key="2">
    <source>
        <dbReference type="EMBL" id="WQH15603.1"/>
    </source>
</evidence>
<keyword evidence="1" id="KW-1133">Transmembrane helix</keyword>
<sequence length="221" mass="24098">MNQRSLVALTGLVLVAYAAWLVYLGLVLPAERADVLFSETGWFEDLSAVLWLVLAAVLLFARPIGLGKRIGMAVVAAALAAREEGWHKKFTTDSLFKSDYYQMAGVPMAEKLIAGAVAVGLTITLIWLLVLGGREVFARGGWRRPWGWLALFAVAISPLLKAVDRGPSILRVQFDITLPENIDMVMLALEEGMESALPVLFLVALGLYLIDRRSGAMAFHG</sequence>
<evidence type="ECO:0000256" key="1">
    <source>
        <dbReference type="SAM" id="Phobius"/>
    </source>
</evidence>
<keyword evidence="1" id="KW-0812">Transmembrane</keyword>
<reference evidence="2 3" key="1">
    <citation type="submission" date="2023-11" db="EMBL/GenBank/DDBJ databases">
        <title>MicrobeMod: A computational toolkit for identifying prokaryotic methylation and restriction-modification with nanopore sequencing.</title>
        <authorList>
            <person name="Crits-Christoph A."/>
            <person name="Kang S.C."/>
            <person name="Lee H."/>
            <person name="Ostrov N."/>
        </authorList>
    </citation>
    <scope>NUCLEOTIDE SEQUENCE [LARGE SCALE GENOMIC DNA]</scope>
    <source>
        <strain evidence="2 3">ATCC 49870</strain>
    </source>
</reference>
<dbReference type="Proteomes" id="UP001327459">
    <property type="component" value="Chromosome"/>
</dbReference>
<gene>
    <name evidence="2" type="ORF">SR882_07480</name>
</gene>
<feature type="transmembrane region" description="Helical" evidence="1">
    <location>
        <begin position="145"/>
        <end position="163"/>
    </location>
</feature>